<protein>
    <submittedName>
        <fullName evidence="1">Multidrug efflux RND transporter permease subunit</fullName>
    </submittedName>
</protein>
<dbReference type="KEGG" id="aot:AcetOri_orf00289"/>
<evidence type="ECO:0000313" key="1">
    <source>
        <dbReference type="EMBL" id="BBC78532.1"/>
    </source>
</evidence>
<sequence length="37" mass="4319">MAFKQRNSGLNVAKPLFYIFVIKFGKYLTPRKTSLKI</sequence>
<dbReference type="EMBL" id="AP018515">
    <property type="protein sequence ID" value="BBC78532.1"/>
    <property type="molecule type" value="Genomic_DNA"/>
</dbReference>
<name>A0A2Z5ZCY7_9PROT</name>
<organism evidence="1 2">
    <name type="scientific">Acetobacter orientalis</name>
    <dbReference type="NCBI Taxonomy" id="146474"/>
    <lineage>
        <taxon>Bacteria</taxon>
        <taxon>Pseudomonadati</taxon>
        <taxon>Pseudomonadota</taxon>
        <taxon>Alphaproteobacteria</taxon>
        <taxon>Acetobacterales</taxon>
        <taxon>Acetobacteraceae</taxon>
        <taxon>Acetobacter</taxon>
    </lineage>
</organism>
<proteinExistence type="predicted"/>
<accession>A0A2Z5ZCY7</accession>
<dbReference type="AlphaFoldDB" id="A0A2Z5ZCY7"/>
<gene>
    <name evidence="1" type="ORF">AcetOrient_orf00289</name>
</gene>
<dbReference type="Proteomes" id="UP000270034">
    <property type="component" value="Chromosome"/>
</dbReference>
<reference evidence="1 2" key="1">
    <citation type="submission" date="2018-02" db="EMBL/GenBank/DDBJ databases">
        <title>Acetobacter orientalis genome.</title>
        <authorList>
            <person name="Nakashima N."/>
            <person name="Tamura T."/>
        </authorList>
    </citation>
    <scope>NUCLEOTIDE SEQUENCE [LARGE SCALE GENOMIC DNA]</scope>
    <source>
        <strain evidence="1 2">FAN1</strain>
    </source>
</reference>
<evidence type="ECO:0000313" key="2">
    <source>
        <dbReference type="Proteomes" id="UP000270034"/>
    </source>
</evidence>